<sequence length="178" mass="19961">MSLLPPQDENTDPDTGQKIQSKSQKCKQELKEIKQALEKVQENEACQRQIIHDQALTIEKLKACDDTQHSDDSSSNDGQRPHMKKKKNNDAASTDLLHKDALQSGKQFVVESSLWTEPGAVQYLTLLNGDGSDAVQANEKEDKDIRKSARPWYDQAEFISTGLFGNLCSDIIKLYNVV</sequence>
<dbReference type="EMBL" id="KN833019">
    <property type="protein sequence ID" value="KIM78116.1"/>
    <property type="molecule type" value="Genomic_DNA"/>
</dbReference>
<organism evidence="2 3">
    <name type="scientific">Piloderma croceum (strain F 1598)</name>
    <dbReference type="NCBI Taxonomy" id="765440"/>
    <lineage>
        <taxon>Eukaryota</taxon>
        <taxon>Fungi</taxon>
        <taxon>Dikarya</taxon>
        <taxon>Basidiomycota</taxon>
        <taxon>Agaricomycotina</taxon>
        <taxon>Agaricomycetes</taxon>
        <taxon>Agaricomycetidae</taxon>
        <taxon>Atheliales</taxon>
        <taxon>Atheliaceae</taxon>
        <taxon>Piloderma</taxon>
    </lineage>
</organism>
<evidence type="ECO:0000313" key="2">
    <source>
        <dbReference type="EMBL" id="KIM78116.1"/>
    </source>
</evidence>
<keyword evidence="3" id="KW-1185">Reference proteome</keyword>
<reference evidence="3" key="2">
    <citation type="submission" date="2015-01" db="EMBL/GenBank/DDBJ databases">
        <title>Evolutionary Origins and Diversification of the Mycorrhizal Mutualists.</title>
        <authorList>
            <consortium name="DOE Joint Genome Institute"/>
            <consortium name="Mycorrhizal Genomics Consortium"/>
            <person name="Kohler A."/>
            <person name="Kuo A."/>
            <person name="Nagy L.G."/>
            <person name="Floudas D."/>
            <person name="Copeland A."/>
            <person name="Barry K.W."/>
            <person name="Cichocki N."/>
            <person name="Veneault-Fourrey C."/>
            <person name="LaButti K."/>
            <person name="Lindquist E.A."/>
            <person name="Lipzen A."/>
            <person name="Lundell T."/>
            <person name="Morin E."/>
            <person name="Murat C."/>
            <person name="Riley R."/>
            <person name="Ohm R."/>
            <person name="Sun H."/>
            <person name="Tunlid A."/>
            <person name="Henrissat B."/>
            <person name="Grigoriev I.V."/>
            <person name="Hibbett D.S."/>
            <person name="Martin F."/>
        </authorList>
    </citation>
    <scope>NUCLEOTIDE SEQUENCE [LARGE SCALE GENOMIC DNA]</scope>
    <source>
        <strain evidence="3">F 1598</strain>
    </source>
</reference>
<feature type="region of interest" description="Disordered" evidence="1">
    <location>
        <begin position="1"/>
        <end position="23"/>
    </location>
</feature>
<dbReference type="AlphaFoldDB" id="A0A0C3FE17"/>
<gene>
    <name evidence="2" type="ORF">PILCRDRAFT_11549</name>
</gene>
<accession>A0A0C3FE17</accession>
<name>A0A0C3FE17_PILCF</name>
<evidence type="ECO:0000256" key="1">
    <source>
        <dbReference type="SAM" id="MobiDB-lite"/>
    </source>
</evidence>
<reference evidence="2 3" key="1">
    <citation type="submission" date="2014-04" db="EMBL/GenBank/DDBJ databases">
        <authorList>
            <consortium name="DOE Joint Genome Institute"/>
            <person name="Kuo A."/>
            <person name="Tarkka M."/>
            <person name="Buscot F."/>
            <person name="Kohler A."/>
            <person name="Nagy L.G."/>
            <person name="Floudas D."/>
            <person name="Copeland A."/>
            <person name="Barry K.W."/>
            <person name="Cichocki N."/>
            <person name="Veneault-Fourrey C."/>
            <person name="LaButti K."/>
            <person name="Lindquist E.A."/>
            <person name="Lipzen A."/>
            <person name="Lundell T."/>
            <person name="Morin E."/>
            <person name="Murat C."/>
            <person name="Sun H."/>
            <person name="Tunlid A."/>
            <person name="Henrissat B."/>
            <person name="Grigoriev I.V."/>
            <person name="Hibbett D.S."/>
            <person name="Martin F."/>
            <person name="Nordberg H.P."/>
            <person name="Cantor M.N."/>
            <person name="Hua S.X."/>
        </authorList>
    </citation>
    <scope>NUCLEOTIDE SEQUENCE [LARGE SCALE GENOMIC DNA]</scope>
    <source>
        <strain evidence="2 3">F 1598</strain>
    </source>
</reference>
<dbReference type="HOGENOM" id="CLU_1511162_0_0_1"/>
<protein>
    <submittedName>
        <fullName evidence="2">Uncharacterized protein</fullName>
    </submittedName>
</protein>
<dbReference type="Proteomes" id="UP000054166">
    <property type="component" value="Unassembled WGS sequence"/>
</dbReference>
<dbReference type="InParanoid" id="A0A0C3FE17"/>
<feature type="region of interest" description="Disordered" evidence="1">
    <location>
        <begin position="64"/>
        <end position="96"/>
    </location>
</feature>
<evidence type="ECO:0000313" key="3">
    <source>
        <dbReference type="Proteomes" id="UP000054166"/>
    </source>
</evidence>
<proteinExistence type="predicted"/>